<keyword evidence="4" id="KW-1185">Reference proteome</keyword>
<name>A0ABW7YW65_9ACTN</name>
<dbReference type="SUPFAM" id="SSF56059">
    <property type="entry name" value="Glutathione synthetase ATP-binding domain-like"/>
    <property type="match status" value="1"/>
</dbReference>
<evidence type="ECO:0000259" key="2">
    <source>
        <dbReference type="PROSITE" id="PS50975"/>
    </source>
</evidence>
<evidence type="ECO:0000313" key="4">
    <source>
        <dbReference type="Proteomes" id="UP001612741"/>
    </source>
</evidence>
<organism evidence="3 4">
    <name type="scientific">Nonomuraea typhae</name>
    <dbReference type="NCBI Taxonomy" id="2603600"/>
    <lineage>
        <taxon>Bacteria</taxon>
        <taxon>Bacillati</taxon>
        <taxon>Actinomycetota</taxon>
        <taxon>Actinomycetes</taxon>
        <taxon>Streptosporangiales</taxon>
        <taxon>Streptosporangiaceae</taxon>
        <taxon>Nonomuraea</taxon>
    </lineage>
</organism>
<sequence>MHAILARPYGPAVRSKYLAGCTDWTTTGADADNFLHTVLSAADRIGETPVLLPMDDITAIHIARHSHALATRFRISTPPGELPSLLADKGELAAICRKLGVPHPDTLVMETPADLAEAERAYGYPMIAKWAKPWLVTRGRSTTLVHTAEQLRTLADQAGGQPSELLLQRYIPPAAYADWFFHGYFRKDATCGFSGGGRKERAYPPAAGITTLGRWLDNPDIEQKATTLAGSLGYAGILDLDFRYHAGDGQYYLLDFNPRVGAQFRLFTGSTGIDVIRAAYLDLTGQPLGPGAPQHGRTYLVENYDLLRKLAGRSSGGGWLAATRHSDELAWYARDDLRPFAGMVGHTFLRALRGRRA</sequence>
<dbReference type="RefSeq" id="WP_397082881.1">
    <property type="nucleotide sequence ID" value="NZ_JBITGY010000005.1"/>
</dbReference>
<dbReference type="Gene3D" id="3.30.1490.20">
    <property type="entry name" value="ATP-grasp fold, A domain"/>
    <property type="match status" value="1"/>
</dbReference>
<keyword evidence="1" id="KW-0067">ATP-binding</keyword>
<evidence type="ECO:0000256" key="1">
    <source>
        <dbReference type="PROSITE-ProRule" id="PRU00409"/>
    </source>
</evidence>
<dbReference type="EMBL" id="JBITGY010000005">
    <property type="protein sequence ID" value="MFI6499518.1"/>
    <property type="molecule type" value="Genomic_DNA"/>
</dbReference>
<evidence type="ECO:0000313" key="3">
    <source>
        <dbReference type="EMBL" id="MFI6499518.1"/>
    </source>
</evidence>
<gene>
    <name evidence="3" type="ORF">ACIBG2_19175</name>
</gene>
<dbReference type="InterPro" id="IPR011761">
    <property type="entry name" value="ATP-grasp"/>
</dbReference>
<comment type="caution">
    <text evidence="3">The sequence shown here is derived from an EMBL/GenBank/DDBJ whole genome shotgun (WGS) entry which is preliminary data.</text>
</comment>
<dbReference type="Proteomes" id="UP001612741">
    <property type="component" value="Unassembled WGS sequence"/>
</dbReference>
<dbReference type="InterPro" id="IPR013815">
    <property type="entry name" value="ATP_grasp_subdomain_1"/>
</dbReference>
<proteinExistence type="predicted"/>
<keyword evidence="1" id="KW-0547">Nucleotide-binding</keyword>
<protein>
    <submittedName>
        <fullName evidence="3">ATP-grasp domain-containing protein</fullName>
    </submittedName>
</protein>
<accession>A0ABW7YW65</accession>
<dbReference type="Gene3D" id="3.30.470.20">
    <property type="entry name" value="ATP-grasp fold, B domain"/>
    <property type="match status" value="1"/>
</dbReference>
<reference evidence="3 4" key="1">
    <citation type="submission" date="2024-10" db="EMBL/GenBank/DDBJ databases">
        <title>The Natural Products Discovery Center: Release of the First 8490 Sequenced Strains for Exploring Actinobacteria Biosynthetic Diversity.</title>
        <authorList>
            <person name="Kalkreuter E."/>
            <person name="Kautsar S.A."/>
            <person name="Yang D."/>
            <person name="Bader C.D."/>
            <person name="Teijaro C.N."/>
            <person name="Fluegel L."/>
            <person name="Davis C.M."/>
            <person name="Simpson J.R."/>
            <person name="Lauterbach L."/>
            <person name="Steele A.D."/>
            <person name="Gui C."/>
            <person name="Meng S."/>
            <person name="Li G."/>
            <person name="Viehrig K."/>
            <person name="Ye F."/>
            <person name="Su P."/>
            <person name="Kiefer A.F."/>
            <person name="Nichols A."/>
            <person name="Cepeda A.J."/>
            <person name="Yan W."/>
            <person name="Fan B."/>
            <person name="Jiang Y."/>
            <person name="Adhikari A."/>
            <person name="Zheng C.-J."/>
            <person name="Schuster L."/>
            <person name="Cowan T.M."/>
            <person name="Smanski M.J."/>
            <person name="Chevrette M.G."/>
            <person name="De Carvalho L.P.S."/>
            <person name="Shen B."/>
        </authorList>
    </citation>
    <scope>NUCLEOTIDE SEQUENCE [LARGE SCALE GENOMIC DNA]</scope>
    <source>
        <strain evidence="3 4">NPDC050545</strain>
    </source>
</reference>
<dbReference type="PROSITE" id="PS50975">
    <property type="entry name" value="ATP_GRASP"/>
    <property type="match status" value="1"/>
</dbReference>
<feature type="domain" description="ATP-grasp" evidence="2">
    <location>
        <begin position="93"/>
        <end position="284"/>
    </location>
</feature>